<dbReference type="EMBL" id="CAJNOM010000005">
    <property type="protein sequence ID" value="CAF0752835.1"/>
    <property type="molecule type" value="Genomic_DNA"/>
</dbReference>
<reference evidence="11" key="1">
    <citation type="submission" date="2021-02" db="EMBL/GenBank/DDBJ databases">
        <authorList>
            <person name="Nowell W R."/>
        </authorList>
    </citation>
    <scope>NUCLEOTIDE SEQUENCE</scope>
</reference>
<dbReference type="InterPro" id="IPR026201">
    <property type="entry name" value="Cep290"/>
</dbReference>
<evidence type="ECO:0000256" key="3">
    <source>
        <dbReference type="ARBA" id="ARBA00022490"/>
    </source>
</evidence>
<feature type="coiled-coil region" evidence="8">
    <location>
        <begin position="913"/>
        <end position="985"/>
    </location>
</feature>
<keyword evidence="12" id="KW-1185">Reference proteome</keyword>
<feature type="coiled-coil region" evidence="8">
    <location>
        <begin position="557"/>
        <end position="591"/>
    </location>
</feature>
<keyword evidence="5 8" id="KW-0175">Coiled coil</keyword>
<feature type="coiled-coil region" evidence="8">
    <location>
        <begin position="1699"/>
        <end position="1726"/>
    </location>
</feature>
<feature type="region of interest" description="Disordered" evidence="9">
    <location>
        <begin position="1"/>
        <end position="29"/>
    </location>
</feature>
<evidence type="ECO:0000256" key="6">
    <source>
        <dbReference type="ARBA" id="ARBA00023212"/>
    </source>
</evidence>
<name>A0A813PCD0_9BILA</name>
<protein>
    <recommendedName>
        <fullName evidence="10">Centrosomal protein of 290kDa coiled-coil region domain-containing protein</fullName>
    </recommendedName>
</protein>
<feature type="region of interest" description="Disordered" evidence="9">
    <location>
        <begin position="349"/>
        <end position="375"/>
    </location>
</feature>
<evidence type="ECO:0000256" key="9">
    <source>
        <dbReference type="SAM" id="MobiDB-lite"/>
    </source>
</evidence>
<evidence type="ECO:0000256" key="1">
    <source>
        <dbReference type="ARBA" id="ARBA00004120"/>
    </source>
</evidence>
<dbReference type="GO" id="GO:0097711">
    <property type="term" value="P:ciliary basal body-plasma membrane docking"/>
    <property type="evidence" value="ECO:0007669"/>
    <property type="project" value="TreeGrafter"/>
</dbReference>
<feature type="compositionally biased region" description="Basic and acidic residues" evidence="9">
    <location>
        <begin position="350"/>
        <end position="361"/>
    </location>
</feature>
<feature type="domain" description="Centrosomal protein of 290kDa coiled-coil region" evidence="10">
    <location>
        <begin position="1246"/>
        <end position="1376"/>
    </location>
</feature>
<evidence type="ECO:0000259" key="10">
    <source>
        <dbReference type="Pfam" id="PF16574"/>
    </source>
</evidence>
<feature type="coiled-coil region" evidence="8">
    <location>
        <begin position="1949"/>
        <end position="1976"/>
    </location>
</feature>
<feature type="region of interest" description="Disordered" evidence="9">
    <location>
        <begin position="1672"/>
        <end position="1698"/>
    </location>
</feature>
<feature type="coiled-coil region" evidence="8">
    <location>
        <begin position="1325"/>
        <end position="1401"/>
    </location>
</feature>
<accession>A0A813PCD0</accession>
<keyword evidence="6" id="KW-0206">Cytoskeleton</keyword>
<dbReference type="GO" id="GO:0035869">
    <property type="term" value="C:ciliary transition zone"/>
    <property type="evidence" value="ECO:0007669"/>
    <property type="project" value="TreeGrafter"/>
</dbReference>
<gene>
    <name evidence="11" type="ORF">QVE165_LOCUS1594</name>
</gene>
<keyword evidence="4" id="KW-0970">Cilium biogenesis/degradation</keyword>
<dbReference type="Pfam" id="PF16574">
    <property type="entry name" value="CEP209_CC5"/>
    <property type="match status" value="1"/>
</dbReference>
<feature type="coiled-coil region" evidence="8">
    <location>
        <begin position="415"/>
        <end position="519"/>
    </location>
</feature>
<evidence type="ECO:0000256" key="5">
    <source>
        <dbReference type="ARBA" id="ARBA00023054"/>
    </source>
</evidence>
<feature type="coiled-coil region" evidence="8">
    <location>
        <begin position="1169"/>
        <end position="1205"/>
    </location>
</feature>
<keyword evidence="7" id="KW-0966">Cell projection</keyword>
<feature type="coiled-coil region" evidence="8">
    <location>
        <begin position="742"/>
        <end position="836"/>
    </location>
</feature>
<dbReference type="PANTHER" id="PTHR18879">
    <property type="entry name" value="CENTROSOMAL PROTEIN OF 290 KDA"/>
    <property type="match status" value="1"/>
</dbReference>
<dbReference type="GO" id="GO:0034451">
    <property type="term" value="C:centriolar satellite"/>
    <property type="evidence" value="ECO:0007669"/>
    <property type="project" value="TreeGrafter"/>
</dbReference>
<organism evidence="11 12">
    <name type="scientific">Adineta steineri</name>
    <dbReference type="NCBI Taxonomy" id="433720"/>
    <lineage>
        <taxon>Eukaryota</taxon>
        <taxon>Metazoa</taxon>
        <taxon>Spiralia</taxon>
        <taxon>Gnathifera</taxon>
        <taxon>Rotifera</taxon>
        <taxon>Eurotatoria</taxon>
        <taxon>Bdelloidea</taxon>
        <taxon>Adinetida</taxon>
        <taxon>Adinetidae</taxon>
        <taxon>Adineta</taxon>
    </lineage>
</organism>
<dbReference type="OrthoDB" id="6351660at2759"/>
<evidence type="ECO:0000256" key="2">
    <source>
        <dbReference type="ARBA" id="ARBA00004300"/>
    </source>
</evidence>
<dbReference type="Proteomes" id="UP000663832">
    <property type="component" value="Unassembled WGS sequence"/>
</dbReference>
<proteinExistence type="predicted"/>
<evidence type="ECO:0000256" key="8">
    <source>
        <dbReference type="SAM" id="Coils"/>
    </source>
</evidence>
<feature type="coiled-coil region" evidence="8">
    <location>
        <begin position="1883"/>
        <end position="1914"/>
    </location>
</feature>
<dbReference type="GO" id="GO:1905349">
    <property type="term" value="P:ciliary transition zone assembly"/>
    <property type="evidence" value="ECO:0007669"/>
    <property type="project" value="TreeGrafter"/>
</dbReference>
<sequence>MAPSSPKWQNLLKLKPADFDAENETDEDRHDRLAKDYESLKLDEFDNEQDLRHAFRLGQQFTAFFRTQKDGFWDKLVEVAQQNDNLKNKALDNAKDADSFLKNEINRLRSENEDYRRSYENTLGEAGQVREELKKCENKVRDLQNQNDALNKLSEDLRKRVSELRDTNRIREDDGERTSRVRAMEKELNSVLDENSQLFNDRQKVNSKAAALQRELEEATRHINELSNEHAKIKSLLNEKDQENLELKNEVNIFREQMPTNASDDDDMVMRLVEERVKQWKDIFKSKDDEIDDLKRKIIDQRDQLQMHQLENQKTDITTLNKAVAEKDQQISLLKKKLEEATNDLIKQTDALDRMRSDHITPADPTSTTNRSNTYETNRLRKQLNDYEKELSERDIRLHDLDLQLKAFLDKNYELRDAVQEIRQLKEQIKLRDRQMEDLAQFASRNELTVNEVTDENEELRAKLGMDPRTPMSVEQLKTARMTRTEANQAVVQVLQKEIERLEEERLKLKQNCRQLARQAGVRAAELGLAGDSVWTDDTGIARPISTTADDAIRIARNDYDQQIRAFDTNIDQLRRDLIEKTNENRALITEIHGLEQGLKEIDQQLKQKRFPRSSSGDPSSSYVIQCPSLDKMLQVLESQSHAGRYDGSMVLKSENDKLLGRIAELRDELYNARHEKTKSDVNLKLAVERNEKLQRDLKLFEEAGAVPLTYQSLKLPDGLSPSSRDIISCLNEYLVDALAEVTAQREMNKSLEEGLDKYRRKLNVIKHQTGLLYKDFHEKQQQWLNEREQTNDAKRDLQTEIEKNLVKLQEFDRLLNTLEQDDVEVRRRIAELTRKITVLRVNEKTLGRKILSYQDIETHLRKDNTKLRTEVVDMEVAVQTRLNYLQRFKDTSAYRIKHLQKQVEESVHQNELDKINRKYEDVVEKYRDLLEQQHAYVQQTEQSSVLTEDNRRLIDEVEFLKRQLQIDKEKMHLLEETMENLKNQGLIDAGYTSTSVRSNRSGFVDENPGSLSRKITVLEMKELNERQRAEYAQKLYDQQRTTLRQMEDRNLELEKKFSELTRMNLEMQRTERELRDDLAHSVPRTVSDADKRRISELEGTEIHAKQEIARLREISEVATYQVGAINDMKVLDEKEFQSLRLQLLDLQSKTDDKSEIGKLHRHILALQISEATAKRKQLQSDNDLAKQKALLLRTEQKLDEKEQSLFFIRQEYTQRIRYLRTALQDYRHKYAGALPLRVQESYAKTMIDLRNGKKQLDLDMKKLADQKFDLETQIASYEFKHKSLEELLATLKDGQSNARVQKMIEWQQKLEKVKLNELRHIRLNKRMETDNSHLTKLVQQLEINVTELEEQNVKFEKEIEERQLIWEHRELDMERKIDQLEKQQNDIANAAKRFEEAIGNYPDPSLPVAHQLEQALTIIRDNIHLLMEAKIQHQLVDKKTTEHNDKIREMENAVLARDKVIHELRLRLPTTTILDSDKLISDVMTRPDDSSRLSTVRAAQSTIDSLQARIIQKEESIRKYQDMLKEARDDSNKQIRQHEEEIQLLNEQLQNKRDLDFIRFKDFVERGGNPGFFDGSSSTAEVSRIRELEENVAVQDNTIAHLNEKLREARREAETWKGRLTQKMEQFKHDRENVKSTYEKLVNELSHKIEIQSSQLQDQHNKIGQSMMDLENAQRSTSSRTTTTTKNNPPANTGTNNSINLREQLALKEEQRQELIRALADIRSDMVKIAEGNLKAMSDEDKQSLSVQALITSKTSQLQEKIDDYEGQIQNLKRELKAQKALAQQYKDEAVDAREKLGQNEKKLTKVQQQNATLTDNVQRRMTGQQLQQGQGEDTIESLRRQVRLLEDKLRKTRTAERPLDENRDERTKRTIESFQQQITDLDTHKRELLKFNQQLKDELSKVRLRNEELQKINGFLKSENEGLRNGDSPRSSSSGNMRRIGDSGRSTVELEKIIALMKKKIDHLQSENQILKSDVDRQRIANDSNRAFFTQATESTKEIEHMGHINSRLQKEIALLREQVAQLQMKTFPSSSDNGFH</sequence>
<feature type="compositionally biased region" description="Polar residues" evidence="9">
    <location>
        <begin position="364"/>
        <end position="375"/>
    </location>
</feature>
<feature type="coiled-coil region" evidence="8">
    <location>
        <begin position="1756"/>
        <end position="1811"/>
    </location>
</feature>
<comment type="subcellular location">
    <subcellularLocation>
        <location evidence="1">Cytoplasm</location>
        <location evidence="1">Cytoskeleton</location>
        <location evidence="1">Cilium basal body</location>
    </subcellularLocation>
    <subcellularLocation>
        <location evidence="2">Cytoplasm</location>
        <location evidence="2">Cytoskeleton</location>
        <location evidence="2">Microtubule organizing center</location>
        <location evidence="2">Centrosome</location>
    </subcellularLocation>
</comment>
<feature type="coiled-coil region" evidence="8">
    <location>
        <begin position="1037"/>
        <end position="1074"/>
    </location>
</feature>
<dbReference type="PANTHER" id="PTHR18879:SF20">
    <property type="entry name" value="CENTROSOMAL PROTEIN OF 290 KDA"/>
    <property type="match status" value="1"/>
</dbReference>
<feature type="coiled-coil region" evidence="8">
    <location>
        <begin position="1586"/>
        <end position="1645"/>
    </location>
</feature>
<feature type="coiled-coil region" evidence="8">
    <location>
        <begin position="649"/>
        <end position="704"/>
    </location>
</feature>
<evidence type="ECO:0000256" key="7">
    <source>
        <dbReference type="ARBA" id="ARBA00023273"/>
    </source>
</evidence>
<dbReference type="GO" id="GO:1905515">
    <property type="term" value="P:non-motile cilium assembly"/>
    <property type="evidence" value="ECO:0007669"/>
    <property type="project" value="TreeGrafter"/>
</dbReference>
<feature type="compositionally biased region" description="Low complexity" evidence="9">
    <location>
        <begin position="1674"/>
        <end position="1698"/>
    </location>
</feature>
<feature type="coiled-coil region" evidence="8">
    <location>
        <begin position="1497"/>
        <end position="1556"/>
    </location>
</feature>
<feature type="region of interest" description="Disordered" evidence="9">
    <location>
        <begin position="1921"/>
        <end position="1946"/>
    </location>
</feature>
<comment type="caution">
    <text evidence="11">The sequence shown here is derived from an EMBL/GenBank/DDBJ whole genome shotgun (WGS) entry which is preliminary data.</text>
</comment>
<keyword evidence="3" id="KW-0963">Cytoplasm</keyword>
<dbReference type="InterPro" id="IPR032321">
    <property type="entry name" value="Cep209_CC5"/>
</dbReference>
<evidence type="ECO:0000313" key="12">
    <source>
        <dbReference type="Proteomes" id="UP000663832"/>
    </source>
</evidence>
<evidence type="ECO:0000313" key="11">
    <source>
        <dbReference type="EMBL" id="CAF0752835.1"/>
    </source>
</evidence>
<evidence type="ECO:0000256" key="4">
    <source>
        <dbReference type="ARBA" id="ARBA00022794"/>
    </source>
</evidence>